<feature type="region of interest" description="Disordered" evidence="1">
    <location>
        <begin position="12"/>
        <end position="31"/>
    </location>
</feature>
<accession>A0A9W6S5Y9</accession>
<name>A0A9W6S5Y9_9ACTN</name>
<feature type="compositionally biased region" description="Basic and acidic residues" evidence="1">
    <location>
        <begin position="15"/>
        <end position="25"/>
    </location>
</feature>
<evidence type="ECO:0000313" key="3">
    <source>
        <dbReference type="Proteomes" id="UP001165074"/>
    </source>
</evidence>
<proteinExistence type="predicted"/>
<protein>
    <submittedName>
        <fullName evidence="2">Uncharacterized protein</fullName>
    </submittedName>
</protein>
<evidence type="ECO:0000313" key="2">
    <source>
        <dbReference type="EMBL" id="GLY88980.1"/>
    </source>
</evidence>
<dbReference type="Proteomes" id="UP001165074">
    <property type="component" value="Unassembled WGS sequence"/>
</dbReference>
<organism evidence="2 3">
    <name type="scientific">Actinoallomurus iriomotensis</name>
    <dbReference type="NCBI Taxonomy" id="478107"/>
    <lineage>
        <taxon>Bacteria</taxon>
        <taxon>Bacillati</taxon>
        <taxon>Actinomycetota</taxon>
        <taxon>Actinomycetes</taxon>
        <taxon>Streptosporangiales</taxon>
        <taxon>Thermomonosporaceae</taxon>
        <taxon>Actinoallomurus</taxon>
    </lineage>
</organism>
<keyword evidence="3" id="KW-1185">Reference proteome</keyword>
<sequence length="67" mass="7612">MTGKLLRIHVLESGGPKEQRQERQRRAGMGRRRLGERTFTSFFCAAATDVIFTESPQIVRVISATDF</sequence>
<gene>
    <name evidence="2" type="ORF">Airi02_069090</name>
</gene>
<evidence type="ECO:0000256" key="1">
    <source>
        <dbReference type="SAM" id="MobiDB-lite"/>
    </source>
</evidence>
<reference evidence="2" key="1">
    <citation type="submission" date="2023-03" db="EMBL/GenBank/DDBJ databases">
        <title>Actinoallomurus iriomotensis NBRC 103684.</title>
        <authorList>
            <person name="Ichikawa N."/>
            <person name="Sato H."/>
            <person name="Tonouchi N."/>
        </authorList>
    </citation>
    <scope>NUCLEOTIDE SEQUENCE</scope>
    <source>
        <strain evidence="2">NBRC 103684</strain>
    </source>
</reference>
<dbReference type="EMBL" id="BSTK01000012">
    <property type="protein sequence ID" value="GLY88980.1"/>
    <property type="molecule type" value="Genomic_DNA"/>
</dbReference>
<comment type="caution">
    <text evidence="2">The sequence shown here is derived from an EMBL/GenBank/DDBJ whole genome shotgun (WGS) entry which is preliminary data.</text>
</comment>
<dbReference type="AlphaFoldDB" id="A0A9W6S5Y9"/>